<sequence>MRQGRIVRRVRVIVEREAQVLLRGGEPTAELLRHIGPDVPTDAQVLEVLDLCIQVGEVLLSTGEPVGETSTTMMRLAAACGLPTVDVDITFNSITMCFHRGNAAAPVTTMRLANYRATDLTRIALITGIVDQVMRSRMTVPAAVAAVSEAVNARHPYPRWVASAGLAGLAAAVAVLLGGSAVIALTAFVVTALIDRLAFVLRRRDVAPFFLQVIGALMATAATLGLLAAGALPTDTQPSLVIAAGLTALLSGLTVVGTVQDAISGFYVTAAGRAAEIALLSAGLLAGVILGLKIGLVFDLDLNPAEPLSADMAGFGLATGAAAMSAAMFALATYAPLRSLPAAFVIGGTAWASYAAVTMVTDFGSVAASGVAAVVVGLATGLSRRGSGRLTPVILLSGIIPLLPGLTAYRGFYQLAIQDVVGGLVTLILAVAIGLAVAAGVACGDLIARPAATRRSVKRH</sequence>
<feature type="domain" description="Threonine/Serine exporter ThrE" evidence="9">
    <location>
        <begin position="321"/>
        <end position="445"/>
    </location>
</feature>
<feature type="transmembrane region" description="Helical" evidence="7">
    <location>
        <begin position="339"/>
        <end position="357"/>
    </location>
</feature>
<evidence type="ECO:0000256" key="4">
    <source>
        <dbReference type="ARBA" id="ARBA00022989"/>
    </source>
</evidence>
<gene>
    <name evidence="10" type="ORF">LXN57_39205</name>
</gene>
<evidence type="ECO:0000256" key="3">
    <source>
        <dbReference type="ARBA" id="ARBA00022692"/>
    </source>
</evidence>
<accession>A0ABT0YC21</accession>
<dbReference type="Pfam" id="PF06738">
    <property type="entry name" value="ThrE"/>
    <property type="match status" value="1"/>
</dbReference>
<evidence type="ECO:0000256" key="7">
    <source>
        <dbReference type="SAM" id="Phobius"/>
    </source>
</evidence>
<feature type="domain" description="Threonine/serine exporter-like N-terminal" evidence="8">
    <location>
        <begin position="50"/>
        <end position="294"/>
    </location>
</feature>
<evidence type="ECO:0000256" key="6">
    <source>
        <dbReference type="ARBA" id="ARBA00034125"/>
    </source>
</evidence>
<evidence type="ECO:0000256" key="5">
    <source>
        <dbReference type="ARBA" id="ARBA00023136"/>
    </source>
</evidence>
<comment type="subcellular location">
    <subcellularLocation>
        <location evidence="1">Cell membrane</location>
        <topology evidence="1">Multi-pass membrane protein</topology>
    </subcellularLocation>
</comment>
<evidence type="ECO:0000259" key="9">
    <source>
        <dbReference type="Pfam" id="PF12821"/>
    </source>
</evidence>
<feature type="transmembrane region" description="Helical" evidence="7">
    <location>
        <begin position="393"/>
        <end position="412"/>
    </location>
</feature>
<comment type="similarity">
    <text evidence="6">Belongs to the ThrE exporter (TC 2.A.79) family.</text>
</comment>
<dbReference type="InterPro" id="IPR050539">
    <property type="entry name" value="ThrE_Dicarb/AminoAcid_Exp"/>
</dbReference>
<name>A0ABT0YC21_9ACTN</name>
<dbReference type="InterPro" id="IPR010619">
    <property type="entry name" value="ThrE-like_N"/>
</dbReference>
<evidence type="ECO:0000313" key="11">
    <source>
        <dbReference type="Proteomes" id="UP001523216"/>
    </source>
</evidence>
<evidence type="ECO:0000256" key="1">
    <source>
        <dbReference type="ARBA" id="ARBA00004651"/>
    </source>
</evidence>
<feature type="transmembrane region" description="Helical" evidence="7">
    <location>
        <begin position="363"/>
        <end position="381"/>
    </location>
</feature>
<feature type="transmembrane region" description="Helical" evidence="7">
    <location>
        <begin position="166"/>
        <end position="194"/>
    </location>
</feature>
<keyword evidence="5 7" id="KW-0472">Membrane</keyword>
<keyword evidence="2" id="KW-1003">Cell membrane</keyword>
<evidence type="ECO:0000256" key="2">
    <source>
        <dbReference type="ARBA" id="ARBA00022475"/>
    </source>
</evidence>
<evidence type="ECO:0000259" key="8">
    <source>
        <dbReference type="Pfam" id="PF06738"/>
    </source>
</evidence>
<reference evidence="10 11" key="1">
    <citation type="submission" date="2022-06" db="EMBL/GenBank/DDBJ databases">
        <title>Actinoplanes abujensis sp. nov., isolated from Nigerian arid soil.</title>
        <authorList>
            <person name="Ding P."/>
        </authorList>
    </citation>
    <scope>NUCLEOTIDE SEQUENCE [LARGE SCALE GENOMIC DNA]</scope>
    <source>
        <strain evidence="11">TRM88002</strain>
    </source>
</reference>
<feature type="transmembrane region" description="Helical" evidence="7">
    <location>
        <begin position="312"/>
        <end position="332"/>
    </location>
</feature>
<dbReference type="RefSeq" id="WP_251803294.1">
    <property type="nucleotide sequence ID" value="NZ_JAMQOL010000062.1"/>
</dbReference>
<dbReference type="PANTHER" id="PTHR34390">
    <property type="entry name" value="UPF0442 PROTEIN YJJB-RELATED"/>
    <property type="match status" value="1"/>
</dbReference>
<feature type="transmembrane region" description="Helical" evidence="7">
    <location>
        <begin position="271"/>
        <end position="292"/>
    </location>
</feature>
<protein>
    <submittedName>
        <fullName evidence="10">Threonine/serine exporter family protein</fullName>
    </submittedName>
</protein>
<keyword evidence="4 7" id="KW-1133">Transmembrane helix</keyword>
<evidence type="ECO:0000313" key="10">
    <source>
        <dbReference type="EMBL" id="MCM4083594.1"/>
    </source>
</evidence>
<dbReference type="Proteomes" id="UP001523216">
    <property type="component" value="Unassembled WGS sequence"/>
</dbReference>
<feature type="transmembrane region" description="Helical" evidence="7">
    <location>
        <begin position="206"/>
        <end position="228"/>
    </location>
</feature>
<keyword evidence="3 7" id="KW-0812">Transmembrane</keyword>
<comment type="caution">
    <text evidence="10">The sequence shown here is derived from an EMBL/GenBank/DDBJ whole genome shotgun (WGS) entry which is preliminary data.</text>
</comment>
<feature type="transmembrane region" description="Helical" evidence="7">
    <location>
        <begin position="424"/>
        <end position="448"/>
    </location>
</feature>
<keyword evidence="11" id="KW-1185">Reference proteome</keyword>
<dbReference type="InterPro" id="IPR024528">
    <property type="entry name" value="ThrE_2"/>
</dbReference>
<organism evidence="10 11">
    <name type="scientific">Paractinoplanes hotanensis</name>
    <dbReference type="NCBI Taxonomy" id="2906497"/>
    <lineage>
        <taxon>Bacteria</taxon>
        <taxon>Bacillati</taxon>
        <taxon>Actinomycetota</taxon>
        <taxon>Actinomycetes</taxon>
        <taxon>Micromonosporales</taxon>
        <taxon>Micromonosporaceae</taxon>
        <taxon>Paractinoplanes</taxon>
    </lineage>
</organism>
<proteinExistence type="inferred from homology"/>
<dbReference type="Pfam" id="PF12821">
    <property type="entry name" value="ThrE_2"/>
    <property type="match status" value="1"/>
</dbReference>
<dbReference type="EMBL" id="JAMQOL010000062">
    <property type="protein sequence ID" value="MCM4083594.1"/>
    <property type="molecule type" value="Genomic_DNA"/>
</dbReference>
<feature type="transmembrane region" description="Helical" evidence="7">
    <location>
        <begin position="240"/>
        <end position="259"/>
    </location>
</feature>